<dbReference type="AlphaFoldDB" id="A0A0J8E5B8"/>
<accession>A0A0J8E5B8</accession>
<dbReference type="OMA" id="YSHAKRV"/>
<sequence>MNITKTWVLAARIAAVEASRLDQRFSRWNYPIRSLQQHVVNNIRSYSHAKRVSSSASSMIISNKIMDEKLKQSEESVKNVIFLNCWTPS</sequence>
<dbReference type="Proteomes" id="UP000035740">
    <property type="component" value="Unassembled WGS sequence"/>
</dbReference>
<dbReference type="Pfam" id="PF12609">
    <property type="entry name" value="DUF3774"/>
    <property type="match status" value="1"/>
</dbReference>
<gene>
    <name evidence="1" type="ORF">BVRB_4g093310</name>
</gene>
<organism evidence="1 2">
    <name type="scientific">Beta vulgaris subsp. vulgaris</name>
    <name type="common">Beet</name>
    <dbReference type="NCBI Taxonomy" id="3555"/>
    <lineage>
        <taxon>Eukaryota</taxon>
        <taxon>Viridiplantae</taxon>
        <taxon>Streptophyta</taxon>
        <taxon>Embryophyta</taxon>
        <taxon>Tracheophyta</taxon>
        <taxon>Spermatophyta</taxon>
        <taxon>Magnoliopsida</taxon>
        <taxon>eudicotyledons</taxon>
        <taxon>Gunneridae</taxon>
        <taxon>Pentapetalae</taxon>
        <taxon>Caryophyllales</taxon>
        <taxon>Chenopodiaceae</taxon>
        <taxon>Betoideae</taxon>
        <taxon>Beta</taxon>
    </lineage>
</organism>
<evidence type="ECO:0000313" key="2">
    <source>
        <dbReference type="Proteomes" id="UP000035740"/>
    </source>
</evidence>
<reference evidence="1 2" key="1">
    <citation type="journal article" date="2014" name="Nature">
        <title>The genome of the recently domesticated crop plant sugar beet (Beta vulgaris).</title>
        <authorList>
            <person name="Dohm J.C."/>
            <person name="Minoche A.E."/>
            <person name="Holtgrawe D."/>
            <person name="Capella-Gutierrez S."/>
            <person name="Zakrzewski F."/>
            <person name="Tafer H."/>
            <person name="Rupp O."/>
            <person name="Sorensen T.R."/>
            <person name="Stracke R."/>
            <person name="Reinhardt R."/>
            <person name="Goesmann A."/>
            <person name="Kraft T."/>
            <person name="Schulz B."/>
            <person name="Stadler P.F."/>
            <person name="Schmidt T."/>
            <person name="Gabaldon T."/>
            <person name="Lehrach H."/>
            <person name="Weisshaar B."/>
            <person name="Himmelbauer H."/>
        </authorList>
    </citation>
    <scope>NUCLEOTIDE SEQUENCE [LARGE SCALE GENOMIC DNA]</scope>
    <source>
        <tissue evidence="1">Taproot</tissue>
    </source>
</reference>
<dbReference type="Gramene" id="KMS98375">
    <property type="protein sequence ID" value="KMS98375"/>
    <property type="gene ID" value="BVRB_4g093310"/>
</dbReference>
<dbReference type="InterPro" id="IPR022251">
    <property type="entry name" value="DUF3774_wound-induced"/>
</dbReference>
<name>A0A0J8E5B8_BETVV</name>
<keyword evidence="2" id="KW-1185">Reference proteome</keyword>
<protein>
    <submittedName>
        <fullName evidence="1">Uncharacterized protein</fullName>
    </submittedName>
</protein>
<evidence type="ECO:0000313" key="1">
    <source>
        <dbReference type="EMBL" id="KMS98375.1"/>
    </source>
</evidence>
<proteinExistence type="predicted"/>
<dbReference type="OrthoDB" id="691528at2759"/>
<dbReference type="EMBL" id="KQ090254">
    <property type="protein sequence ID" value="KMS98375.1"/>
    <property type="molecule type" value="Genomic_DNA"/>
</dbReference>
<dbReference type="PANTHER" id="PTHR33090">
    <property type="entry name" value="DUF3774 DOMAIN PROTEIN-RELATED"/>
    <property type="match status" value="1"/>
</dbReference>